<reference evidence="1" key="2">
    <citation type="journal article" date="2015" name="Fish Shellfish Immunol.">
        <title>Early steps in the European eel (Anguilla anguilla)-Vibrio vulnificus interaction in the gills: Role of the RtxA13 toxin.</title>
        <authorList>
            <person name="Callol A."/>
            <person name="Pajuelo D."/>
            <person name="Ebbesson L."/>
            <person name="Teles M."/>
            <person name="MacKenzie S."/>
            <person name="Amaro C."/>
        </authorList>
    </citation>
    <scope>NUCLEOTIDE SEQUENCE</scope>
</reference>
<proteinExistence type="predicted"/>
<dbReference type="EMBL" id="GBXM01049992">
    <property type="protein sequence ID" value="JAH58585.1"/>
    <property type="molecule type" value="Transcribed_RNA"/>
</dbReference>
<accession>A0A0E9U067</accession>
<reference evidence="1" key="1">
    <citation type="submission" date="2014-11" db="EMBL/GenBank/DDBJ databases">
        <authorList>
            <person name="Amaro Gonzalez C."/>
        </authorList>
    </citation>
    <scope>NUCLEOTIDE SEQUENCE</scope>
</reference>
<dbReference type="AlphaFoldDB" id="A0A0E9U067"/>
<name>A0A0E9U067_ANGAN</name>
<sequence length="51" mass="5652">MGAQTPSYGSSHNLVFLTPFGDGVKECICRKRLLICLRSGRSTVYCQPTCR</sequence>
<evidence type="ECO:0000313" key="1">
    <source>
        <dbReference type="EMBL" id="JAH58585.1"/>
    </source>
</evidence>
<organism evidence="1">
    <name type="scientific">Anguilla anguilla</name>
    <name type="common">European freshwater eel</name>
    <name type="synonym">Muraena anguilla</name>
    <dbReference type="NCBI Taxonomy" id="7936"/>
    <lineage>
        <taxon>Eukaryota</taxon>
        <taxon>Metazoa</taxon>
        <taxon>Chordata</taxon>
        <taxon>Craniata</taxon>
        <taxon>Vertebrata</taxon>
        <taxon>Euteleostomi</taxon>
        <taxon>Actinopterygii</taxon>
        <taxon>Neopterygii</taxon>
        <taxon>Teleostei</taxon>
        <taxon>Anguilliformes</taxon>
        <taxon>Anguillidae</taxon>
        <taxon>Anguilla</taxon>
    </lineage>
</organism>
<protein>
    <submittedName>
        <fullName evidence="1">Uncharacterized protein</fullName>
    </submittedName>
</protein>